<feature type="transmembrane region" description="Helical" evidence="2">
    <location>
        <begin position="199"/>
        <end position="221"/>
    </location>
</feature>
<evidence type="ECO:0000259" key="3">
    <source>
        <dbReference type="Pfam" id="PF01757"/>
    </source>
</evidence>
<dbReference type="Proteomes" id="UP000069654">
    <property type="component" value="Unassembled WGS sequence"/>
</dbReference>
<evidence type="ECO:0000256" key="2">
    <source>
        <dbReference type="SAM" id="Phobius"/>
    </source>
</evidence>
<dbReference type="PANTHER" id="PTHR23028:SF53">
    <property type="entry name" value="ACYL_TRANSF_3 DOMAIN-CONTAINING PROTEIN"/>
    <property type="match status" value="1"/>
</dbReference>
<dbReference type="Pfam" id="PF19040">
    <property type="entry name" value="SGNH"/>
    <property type="match status" value="1"/>
</dbReference>
<gene>
    <name evidence="5" type="ORF">RMCT_2043</name>
</gene>
<name>A0A100XET6_MYCTH</name>
<dbReference type="RefSeq" id="WP_040546246.1">
    <property type="nucleotide sequence ID" value="NZ_LT906483.1"/>
</dbReference>
<feature type="transmembrane region" description="Helical" evidence="2">
    <location>
        <begin position="390"/>
        <end position="410"/>
    </location>
</feature>
<feature type="transmembrane region" description="Helical" evidence="2">
    <location>
        <begin position="32"/>
        <end position="50"/>
    </location>
</feature>
<feature type="region of interest" description="Disordered" evidence="1">
    <location>
        <begin position="1"/>
        <end position="22"/>
    </location>
</feature>
<evidence type="ECO:0000313" key="5">
    <source>
        <dbReference type="EMBL" id="GAT15073.1"/>
    </source>
</evidence>
<dbReference type="AlphaFoldDB" id="A0A100XET6"/>
<reference evidence="6" key="2">
    <citation type="submission" date="2016-02" db="EMBL/GenBank/DDBJ databases">
        <title>Draft genome sequence of five rapidly growing Mycobacterium species.</title>
        <authorList>
            <person name="Katahira K."/>
            <person name="Gotou Y."/>
            <person name="Iida K."/>
            <person name="Ogura Y."/>
            <person name="Hayashi T."/>
        </authorList>
    </citation>
    <scope>NUCLEOTIDE SEQUENCE [LARGE SCALE GENOMIC DNA]</scope>
    <source>
        <strain evidence="6">JCM6362</strain>
    </source>
</reference>
<evidence type="ECO:0000313" key="6">
    <source>
        <dbReference type="Proteomes" id="UP000069654"/>
    </source>
</evidence>
<feature type="transmembrane region" description="Helical" evidence="2">
    <location>
        <begin position="97"/>
        <end position="117"/>
    </location>
</feature>
<feature type="domain" description="SGNH" evidence="4">
    <location>
        <begin position="486"/>
        <end position="708"/>
    </location>
</feature>
<feature type="transmembrane region" description="Helical" evidence="2">
    <location>
        <begin position="286"/>
        <end position="305"/>
    </location>
</feature>
<keyword evidence="5" id="KW-0012">Acyltransferase</keyword>
<dbReference type="Pfam" id="PF01757">
    <property type="entry name" value="Acyl_transf_3"/>
    <property type="match status" value="1"/>
</dbReference>
<reference evidence="5 6" key="1">
    <citation type="journal article" date="2016" name="Genome Announc.">
        <title>Draft Genome Sequences of Five Rapidly Growing Mycobacterium Species, M. thermoresistibile, M. fortuitum subsp. acetamidolyticum, M. canariasense, M. brisbanense, and M. novocastrense.</title>
        <authorList>
            <person name="Katahira K."/>
            <person name="Ogura Y."/>
            <person name="Gotoh Y."/>
            <person name="Hayashi T."/>
        </authorList>
    </citation>
    <scope>NUCLEOTIDE SEQUENCE [LARGE SCALE GENOMIC DNA]</scope>
    <source>
        <strain evidence="5 6">JCM6362</strain>
    </source>
</reference>
<proteinExistence type="predicted"/>
<keyword evidence="2" id="KW-0472">Membrane</keyword>
<dbReference type="GO" id="GO:0016747">
    <property type="term" value="F:acyltransferase activity, transferring groups other than amino-acyl groups"/>
    <property type="evidence" value="ECO:0007669"/>
    <property type="project" value="InterPro"/>
</dbReference>
<feature type="transmembrane region" description="Helical" evidence="2">
    <location>
        <begin position="169"/>
        <end position="187"/>
    </location>
</feature>
<feature type="transmembrane region" description="Helical" evidence="2">
    <location>
        <begin position="255"/>
        <end position="274"/>
    </location>
</feature>
<feature type="compositionally biased region" description="Low complexity" evidence="1">
    <location>
        <begin position="8"/>
        <end position="19"/>
    </location>
</feature>
<dbReference type="GO" id="GO:0016020">
    <property type="term" value="C:membrane"/>
    <property type="evidence" value="ECO:0007669"/>
    <property type="project" value="TreeGrafter"/>
</dbReference>
<dbReference type="STRING" id="1797.RMCT_2043"/>
<keyword evidence="2" id="KW-1133">Transmembrane helix</keyword>
<dbReference type="PANTHER" id="PTHR23028">
    <property type="entry name" value="ACETYLTRANSFERASE"/>
    <property type="match status" value="1"/>
</dbReference>
<dbReference type="InterPro" id="IPR050879">
    <property type="entry name" value="Acyltransferase_3"/>
</dbReference>
<protein>
    <submittedName>
        <fullName evidence="5">Acyltransferase</fullName>
    </submittedName>
</protein>
<dbReference type="SUPFAM" id="SSF52266">
    <property type="entry name" value="SGNH hydrolase"/>
    <property type="match status" value="1"/>
</dbReference>
<keyword evidence="2" id="KW-0812">Transmembrane</keyword>
<dbReference type="InterPro" id="IPR002656">
    <property type="entry name" value="Acyl_transf_3_dom"/>
</dbReference>
<feature type="transmembrane region" description="Helical" evidence="2">
    <location>
        <begin position="351"/>
        <end position="369"/>
    </location>
</feature>
<evidence type="ECO:0000259" key="4">
    <source>
        <dbReference type="Pfam" id="PF19040"/>
    </source>
</evidence>
<feature type="transmembrane region" description="Helical" evidence="2">
    <location>
        <begin position="326"/>
        <end position="345"/>
    </location>
</feature>
<accession>A0A100XET6</accession>
<feature type="transmembrane region" description="Helical" evidence="2">
    <location>
        <begin position="56"/>
        <end position="76"/>
    </location>
</feature>
<dbReference type="EMBL" id="BCTB01000012">
    <property type="protein sequence ID" value="GAT15073.1"/>
    <property type="molecule type" value="Genomic_DNA"/>
</dbReference>
<feature type="transmembrane region" description="Helical" evidence="2">
    <location>
        <begin position="227"/>
        <end position="248"/>
    </location>
</feature>
<comment type="caution">
    <text evidence="5">The sequence shown here is derived from an EMBL/GenBank/DDBJ whole genome shotgun (WGS) entry which is preliminary data.</text>
</comment>
<sequence length="718" mass="76426">MNRVATVPRSAARRGAPASGRRRPDWHFRPDIEGLRAVAVIAVVLFHAGLPGMGGGFIGVDVFFVISGFLITGLLWREAANTGTVRLARFYAARARRLLPAAATVLTATVVLSVLLLPPLQARSVIGDGIAAALYVGNYRFAIEGTDYLSTTEPSPLQHYWSLGVEEQFYLVWPALILATVWLLGRTTRLAGVAAMRSATPYLVALTAVGAVSFGVSLTLTESSPSWAFFGLPSRAWELAVGGLVALTIPWWRRLPAVSAAVVGWGGLALIALTCTQVDEATPYPGTAALLPVFGTALVIIAGCATPDLGAGRFLSTPVMRSIGRVSYSWYLWHWPVLILAPALFGRDIGLAGNLAMVLVSLGLAIMTLHLVENPARFAEALRSSTVRSLAVGAVATATAVCAALVLLAIRPVPVGAGEAAAPAAISAPVPEPRPLTPREQIRAAVAASTQPRPVPANLKPSLAQAPNAKPEMFVNGCVRSWRDVDQPECASGDVRSPVRVALFGDSHAAMWESALNPVAQQRHWRLETMGKVTCPPQELPIFSPYLGRTFTECGRWRTQVLSRLRQNPPQLVIVDMVRRYGADFGFTSYDEAWLRGLAELVSTLRGLGSQVLVLGPVPDPHGTVPNCLSDNMDDVLACSPTRRVGINGEGVAAEAAATTAAGGVYADLSELFCTDRRCPVVIGDTLVFRDDNHITSEYAAVLAPVLAELVDQTLARS</sequence>
<organism evidence="5 6">
    <name type="scientific">Mycolicibacterium thermoresistibile</name>
    <name type="common">Mycobacterium thermoresistibile</name>
    <dbReference type="NCBI Taxonomy" id="1797"/>
    <lineage>
        <taxon>Bacteria</taxon>
        <taxon>Bacillati</taxon>
        <taxon>Actinomycetota</taxon>
        <taxon>Actinomycetes</taxon>
        <taxon>Mycobacteriales</taxon>
        <taxon>Mycobacteriaceae</taxon>
        <taxon>Mycolicibacterium</taxon>
    </lineage>
</organism>
<feature type="domain" description="Acyltransferase 3" evidence="3">
    <location>
        <begin position="31"/>
        <end position="366"/>
    </location>
</feature>
<evidence type="ECO:0000256" key="1">
    <source>
        <dbReference type="SAM" id="MobiDB-lite"/>
    </source>
</evidence>
<dbReference type="InterPro" id="IPR043968">
    <property type="entry name" value="SGNH"/>
</dbReference>
<keyword evidence="5" id="KW-0808">Transferase</keyword>
<dbReference type="GO" id="GO:0009103">
    <property type="term" value="P:lipopolysaccharide biosynthetic process"/>
    <property type="evidence" value="ECO:0007669"/>
    <property type="project" value="TreeGrafter"/>
</dbReference>